<dbReference type="HAMAP" id="MF_01547">
    <property type="entry name" value="RNA_methyltr_E"/>
    <property type="match status" value="1"/>
</dbReference>
<feature type="binding site" evidence="7">
    <location>
        <position position="88"/>
    </location>
    <ligand>
        <name>S-adenosyl-L-methionine</name>
        <dbReference type="ChEBI" id="CHEBI:59789"/>
    </ligand>
</feature>
<evidence type="ECO:0000256" key="6">
    <source>
        <dbReference type="ARBA" id="ARBA00048902"/>
    </source>
</evidence>
<dbReference type="GO" id="GO:0005737">
    <property type="term" value="C:cytoplasm"/>
    <property type="evidence" value="ECO:0007669"/>
    <property type="project" value="UniProtKB-SubCell"/>
</dbReference>
<evidence type="ECO:0000313" key="10">
    <source>
        <dbReference type="EMBL" id="PWZ01921.1"/>
    </source>
</evidence>
<dbReference type="Gene3D" id="3.40.50.150">
    <property type="entry name" value="Vaccinia Virus protein VP39"/>
    <property type="match status" value="1"/>
</dbReference>
<dbReference type="GO" id="GO:0002181">
    <property type="term" value="P:cytoplasmic translation"/>
    <property type="evidence" value="ECO:0007669"/>
    <property type="project" value="UniProtKB-UniRule"/>
</dbReference>
<feature type="compositionally biased region" description="Polar residues" evidence="8">
    <location>
        <begin position="51"/>
        <end position="61"/>
    </location>
</feature>
<evidence type="ECO:0000256" key="4">
    <source>
        <dbReference type="ARBA" id="ARBA00022691"/>
    </source>
</evidence>
<dbReference type="AlphaFoldDB" id="A0A317XXA0"/>
<evidence type="ECO:0000313" key="11">
    <source>
        <dbReference type="Proteomes" id="UP000246740"/>
    </source>
</evidence>
<reference evidence="10 11" key="1">
    <citation type="journal article" date="2018" name="Mol. Biol. Evol.">
        <title>Broad Genomic Sampling Reveals a Smut Pathogenic Ancestry of the Fungal Clade Ustilaginomycotina.</title>
        <authorList>
            <person name="Kijpornyongpan T."/>
            <person name="Mondo S.J."/>
            <person name="Barry K."/>
            <person name="Sandor L."/>
            <person name="Lee J."/>
            <person name="Lipzen A."/>
            <person name="Pangilinan J."/>
            <person name="LaButti K."/>
            <person name="Hainaut M."/>
            <person name="Henrissat B."/>
            <person name="Grigoriev I.V."/>
            <person name="Spatafora J.W."/>
            <person name="Aime M.C."/>
        </authorList>
    </citation>
    <scope>NUCLEOTIDE SEQUENCE [LARGE SCALE GENOMIC DNA]</scope>
    <source>
        <strain evidence="10 11">MCA 3645</strain>
    </source>
</reference>
<protein>
    <recommendedName>
        <fullName evidence="7">Putative tRNA (cytidine(32)/guanosine(34)-2'-O)-methyltransferase</fullName>
        <ecNumber evidence="7">2.1.1.205</ecNumber>
    </recommendedName>
    <alternativeName>
        <fullName evidence="7">2'-O-ribose RNA methyltransferase TRM7 homolog</fullName>
    </alternativeName>
</protein>
<dbReference type="GO" id="GO:0002128">
    <property type="term" value="P:tRNA nucleoside ribose methylation"/>
    <property type="evidence" value="ECO:0007669"/>
    <property type="project" value="UniProtKB-UniRule"/>
</dbReference>
<feature type="binding site" evidence="7">
    <location>
        <position position="86"/>
    </location>
    <ligand>
        <name>S-adenosyl-L-methionine</name>
        <dbReference type="ChEBI" id="CHEBI:59789"/>
    </ligand>
</feature>
<feature type="active site" description="Proton acceptor" evidence="7">
    <location>
        <position position="212"/>
    </location>
</feature>
<gene>
    <name evidence="10" type="ORF">BCV70DRAFT_198205</name>
</gene>
<evidence type="ECO:0000256" key="3">
    <source>
        <dbReference type="ARBA" id="ARBA00022679"/>
    </source>
</evidence>
<keyword evidence="3 7" id="KW-0808">Transferase</keyword>
<dbReference type="InterPro" id="IPR029063">
    <property type="entry name" value="SAM-dependent_MTases_sf"/>
</dbReference>
<comment type="similarity">
    <text evidence="7">Belongs to the class I-like SAM-binding methyltransferase superfamily. RNA methyltransferase RlmE family. TRM7 subfamily.</text>
</comment>
<feature type="binding site" evidence="7">
    <location>
        <position position="108"/>
    </location>
    <ligand>
        <name>S-adenosyl-L-methionine</name>
        <dbReference type="ChEBI" id="CHEBI:59789"/>
    </ligand>
</feature>
<feature type="region of interest" description="Disordered" evidence="8">
    <location>
        <begin position="325"/>
        <end position="345"/>
    </location>
</feature>
<feature type="binding site" evidence="7">
    <location>
        <position position="172"/>
    </location>
    <ligand>
        <name>S-adenosyl-L-methionine</name>
        <dbReference type="ChEBI" id="CHEBI:59789"/>
    </ligand>
</feature>
<dbReference type="SUPFAM" id="SSF53335">
    <property type="entry name" value="S-adenosyl-L-methionine-dependent methyltransferases"/>
    <property type="match status" value="1"/>
</dbReference>
<dbReference type="FunCoup" id="A0A317XXA0">
    <property type="interactions" value="1013"/>
</dbReference>
<dbReference type="HAMAP" id="MF_03162">
    <property type="entry name" value="RNA_methyltr_E_TRM7"/>
    <property type="match status" value="1"/>
</dbReference>
<dbReference type="PANTHER" id="PTHR10920:SF12">
    <property type="entry name" value="TRNA (CYTIDINE(32)_GUANOSINE(34)-2'-O)-METHYLTRANSFERASE-RELATED"/>
    <property type="match status" value="1"/>
</dbReference>
<dbReference type="InterPro" id="IPR028590">
    <property type="entry name" value="RNA_methyltr_E_TRM7"/>
</dbReference>
<feature type="domain" description="Ribosomal RNA methyltransferase FtsJ" evidence="9">
    <location>
        <begin position="21"/>
        <end position="219"/>
    </location>
</feature>
<dbReference type="STRING" id="1882483.A0A317XXA0"/>
<dbReference type="InParanoid" id="A0A317XXA0"/>
<feature type="compositionally biased region" description="Low complexity" evidence="8">
    <location>
        <begin position="62"/>
        <end position="76"/>
    </location>
</feature>
<evidence type="ECO:0000259" key="9">
    <source>
        <dbReference type="Pfam" id="PF01728"/>
    </source>
</evidence>
<feature type="compositionally biased region" description="Low complexity" evidence="8">
    <location>
        <begin position="139"/>
        <end position="159"/>
    </location>
</feature>
<sequence length="365" mass="38671">MGKSTKDKRDIYYRQGKAEGYRARSAYKLLHLNEQYGFLGGQESYALDPPASSSATAQQDHASSSTSSRPARPTPTRVVDLCAAPGSWSQVLSRRLASIPDSHLVAVDLQAMAPLPGVTQIIGDITTPATAEAVARALSNGPAPSSAGNPSASSLSSGNASGKARAQLIVCDGAPDVTGLHDLDEYLQSQLMLAAVQITFRLLEIGGTFVTKIFTQHPQPRLSSSNHSSDLQGARPGTSGALLAAQLRPFFETVDIAKPRSSRLGSVEHFLICQGFRPPADLPAGIVGSLRQATATDDSDSLKSDAQDKSRLDLAQYAEFLKSQLRQQKSTPAPAPAPAQMTQQDRELSKILPFAACGDLSGFDE</sequence>
<dbReference type="InterPro" id="IPR015507">
    <property type="entry name" value="rRNA-MeTfrase_E"/>
</dbReference>
<feature type="region of interest" description="Disordered" evidence="8">
    <location>
        <begin position="47"/>
        <end position="76"/>
    </location>
</feature>
<keyword evidence="5 7" id="KW-0819">tRNA processing</keyword>
<keyword evidence="11" id="KW-1185">Reference proteome</keyword>
<dbReference type="InterPro" id="IPR050082">
    <property type="entry name" value="RNA_methyltr_RlmE"/>
</dbReference>
<keyword evidence="1 7" id="KW-0963">Cytoplasm</keyword>
<dbReference type="OrthoDB" id="289250at2759"/>
<keyword evidence="4 7" id="KW-0949">S-adenosyl-L-methionine</keyword>
<comment type="function">
    <text evidence="7">Methylates the 2'-O-ribose of nucleotides at positions 32 and 34 of the tRNA anticodon loop of substrate tRNAs.</text>
</comment>
<evidence type="ECO:0000256" key="5">
    <source>
        <dbReference type="ARBA" id="ARBA00022694"/>
    </source>
</evidence>
<comment type="subcellular location">
    <subcellularLocation>
        <location evidence="7">Cytoplasm</location>
    </subcellularLocation>
</comment>
<dbReference type="EC" id="2.1.1.205" evidence="7"/>
<keyword evidence="2 7" id="KW-0489">Methyltransferase</keyword>
<accession>A0A317XXA0</accession>
<organism evidence="10 11">
    <name type="scientific">Testicularia cyperi</name>
    <dbReference type="NCBI Taxonomy" id="1882483"/>
    <lineage>
        <taxon>Eukaryota</taxon>
        <taxon>Fungi</taxon>
        <taxon>Dikarya</taxon>
        <taxon>Basidiomycota</taxon>
        <taxon>Ustilaginomycotina</taxon>
        <taxon>Ustilaginomycetes</taxon>
        <taxon>Ustilaginales</taxon>
        <taxon>Anthracoideaceae</taxon>
        <taxon>Testicularia</taxon>
    </lineage>
</organism>
<dbReference type="EMBL" id="KZ819189">
    <property type="protein sequence ID" value="PWZ01921.1"/>
    <property type="molecule type" value="Genomic_DNA"/>
</dbReference>
<proteinExistence type="inferred from homology"/>
<comment type="catalytic activity">
    <reaction evidence="6 7">
        <text>cytidine(32)/guanosine(34) in tRNA + 2 S-adenosyl-L-methionine = 2'-O-methylcytidine(32)/2'-O-methylguanosine(34) in tRNA + 2 S-adenosyl-L-homocysteine + 2 H(+)</text>
        <dbReference type="Rhea" id="RHEA:42396"/>
        <dbReference type="Rhea" id="RHEA-COMP:10246"/>
        <dbReference type="Rhea" id="RHEA-COMP:10247"/>
        <dbReference type="ChEBI" id="CHEBI:15378"/>
        <dbReference type="ChEBI" id="CHEBI:57856"/>
        <dbReference type="ChEBI" id="CHEBI:59789"/>
        <dbReference type="ChEBI" id="CHEBI:74269"/>
        <dbReference type="ChEBI" id="CHEBI:74445"/>
        <dbReference type="ChEBI" id="CHEBI:74495"/>
        <dbReference type="ChEBI" id="CHEBI:82748"/>
        <dbReference type="EC" id="2.1.1.205"/>
    </reaction>
</comment>
<evidence type="ECO:0000256" key="2">
    <source>
        <dbReference type="ARBA" id="ARBA00022603"/>
    </source>
</evidence>
<feature type="region of interest" description="Disordered" evidence="8">
    <location>
        <begin position="138"/>
        <end position="159"/>
    </location>
</feature>
<evidence type="ECO:0000256" key="7">
    <source>
        <dbReference type="HAMAP-Rule" id="MF_03162"/>
    </source>
</evidence>
<name>A0A317XXA0_9BASI</name>
<dbReference type="PANTHER" id="PTHR10920">
    <property type="entry name" value="RIBOSOMAL RNA METHYLTRANSFERASE"/>
    <property type="match status" value="1"/>
</dbReference>
<dbReference type="GO" id="GO:0106340">
    <property type="term" value="F:tRNA (guanosine(34)-2'-O)-methyltransferase activity"/>
    <property type="evidence" value="ECO:0007669"/>
    <property type="project" value="UniProtKB-ARBA"/>
</dbReference>
<evidence type="ECO:0000256" key="1">
    <source>
        <dbReference type="ARBA" id="ARBA00022490"/>
    </source>
</evidence>
<feature type="binding site" evidence="7">
    <location>
        <position position="124"/>
    </location>
    <ligand>
        <name>S-adenosyl-L-methionine</name>
        <dbReference type="ChEBI" id="CHEBI:59789"/>
    </ligand>
</feature>
<evidence type="ECO:0000256" key="8">
    <source>
        <dbReference type="SAM" id="MobiDB-lite"/>
    </source>
</evidence>
<dbReference type="InterPro" id="IPR002877">
    <property type="entry name" value="RNA_MeTrfase_FtsJ_dom"/>
</dbReference>
<dbReference type="Proteomes" id="UP000246740">
    <property type="component" value="Unassembled WGS sequence"/>
</dbReference>
<dbReference type="Pfam" id="PF01728">
    <property type="entry name" value="FtsJ"/>
    <property type="match status" value="1"/>
</dbReference>